<dbReference type="SUPFAM" id="SSF55144">
    <property type="entry name" value="LigT-like"/>
    <property type="match status" value="1"/>
</dbReference>
<evidence type="ECO:0008006" key="3">
    <source>
        <dbReference type="Google" id="ProtNLM"/>
    </source>
</evidence>
<proteinExistence type="predicted"/>
<sequence>MNYSGQIGIALLPNQETKNKSIALARQVRPNLLDIGGTHHPHMTLYHARLSGVPSGVVDVILKDVAALLPLSVSFYRIATFAEKFVFWDVSTLPVLMSMHERALDLARYFTAGEGAVGTESLKLPAEQVENVRRFGHPLMRNLWRPHITIGYDEGGHPAFKEQESVWQGCFDRAALVEIGEYGTVKKILTIGK</sequence>
<dbReference type="Gene3D" id="3.90.1140.10">
    <property type="entry name" value="Cyclic phosphodiesterase"/>
    <property type="match status" value="1"/>
</dbReference>
<accession>A0A1F4XR19</accession>
<dbReference type="InterPro" id="IPR009097">
    <property type="entry name" value="Cyclic_Pdiesterase"/>
</dbReference>
<organism evidence="1 2">
    <name type="scientific">Candidatus Adlerbacteria bacterium RIFCSPHIGHO2_02_FULL_52_17</name>
    <dbReference type="NCBI Taxonomy" id="1797240"/>
    <lineage>
        <taxon>Bacteria</taxon>
        <taxon>Candidatus Adleribacteriota</taxon>
    </lineage>
</organism>
<evidence type="ECO:0000313" key="2">
    <source>
        <dbReference type="Proteomes" id="UP000177564"/>
    </source>
</evidence>
<dbReference type="AlphaFoldDB" id="A0A1F4XR19"/>
<dbReference type="STRING" id="1797240.A3D68_00035"/>
<reference evidence="1 2" key="1">
    <citation type="journal article" date="2016" name="Nat. Commun.">
        <title>Thousands of microbial genomes shed light on interconnected biogeochemical processes in an aquifer system.</title>
        <authorList>
            <person name="Anantharaman K."/>
            <person name="Brown C.T."/>
            <person name="Hug L.A."/>
            <person name="Sharon I."/>
            <person name="Castelle C.J."/>
            <person name="Probst A.J."/>
            <person name="Thomas B.C."/>
            <person name="Singh A."/>
            <person name="Wilkins M.J."/>
            <person name="Karaoz U."/>
            <person name="Brodie E.L."/>
            <person name="Williams K.H."/>
            <person name="Hubbard S.S."/>
            <person name="Banfield J.F."/>
        </authorList>
    </citation>
    <scope>NUCLEOTIDE SEQUENCE [LARGE SCALE GENOMIC DNA]</scope>
</reference>
<dbReference type="EMBL" id="MEWU01000004">
    <property type="protein sequence ID" value="OGC84006.1"/>
    <property type="molecule type" value="Genomic_DNA"/>
</dbReference>
<gene>
    <name evidence="1" type="ORF">A3D68_00035</name>
</gene>
<evidence type="ECO:0000313" key="1">
    <source>
        <dbReference type="EMBL" id="OGC84006.1"/>
    </source>
</evidence>
<protein>
    <recommendedName>
        <fullName evidence="3">2'-5' RNA ligase</fullName>
    </recommendedName>
</protein>
<dbReference type="Proteomes" id="UP000177564">
    <property type="component" value="Unassembled WGS sequence"/>
</dbReference>
<name>A0A1F4XR19_9BACT</name>
<comment type="caution">
    <text evidence="1">The sequence shown here is derived from an EMBL/GenBank/DDBJ whole genome shotgun (WGS) entry which is preliminary data.</text>
</comment>